<reference evidence="2" key="1">
    <citation type="submission" date="2025-08" db="UniProtKB">
        <authorList>
            <consortium name="RefSeq"/>
        </authorList>
    </citation>
    <scope>IDENTIFICATION</scope>
</reference>
<dbReference type="Proteomes" id="UP001652625">
    <property type="component" value="Chromosome 04"/>
</dbReference>
<accession>A0ABM4BNZ9</accession>
<dbReference type="GeneID" id="136078985"/>
<gene>
    <name evidence="2" type="primary">LOC136078985</name>
</gene>
<organism evidence="1 2">
    <name type="scientific">Hydra vulgaris</name>
    <name type="common">Hydra</name>
    <name type="synonym">Hydra attenuata</name>
    <dbReference type="NCBI Taxonomy" id="6087"/>
    <lineage>
        <taxon>Eukaryota</taxon>
        <taxon>Metazoa</taxon>
        <taxon>Cnidaria</taxon>
        <taxon>Hydrozoa</taxon>
        <taxon>Hydroidolina</taxon>
        <taxon>Anthoathecata</taxon>
        <taxon>Aplanulata</taxon>
        <taxon>Hydridae</taxon>
        <taxon>Hydra</taxon>
    </lineage>
</organism>
<evidence type="ECO:0000313" key="2">
    <source>
        <dbReference type="RefSeq" id="XP_065650834.1"/>
    </source>
</evidence>
<name>A0ABM4BNZ9_HYDVU</name>
<sequence length="241" mass="28423">MTSKSEALYKVVFSKIKEVLDFSPATIMSDFERGLQNALITTWSESLVNGCRFHFENAITKQLAILGLQREYHHQIQVKKWARKVMALYLIPANKILVAWGSRFIEIETFSGKIKSKLLAFKRYFERYWLNIVTPQGFSVYGLNHKTNNNAEGLNRRLKTNMGNRHRGFWQFMELLNQHVIVHTIQELQQLACNQPVRRDQRDYSAIEKMRCFEKNLRDGVWTTERFLSTVSYLFQNFKAM</sequence>
<protein>
    <submittedName>
        <fullName evidence="2">Uncharacterized protein LOC136078985</fullName>
    </submittedName>
</protein>
<evidence type="ECO:0000313" key="1">
    <source>
        <dbReference type="Proteomes" id="UP001652625"/>
    </source>
</evidence>
<keyword evidence="1" id="KW-1185">Reference proteome</keyword>
<proteinExistence type="predicted"/>
<dbReference type="RefSeq" id="XP_065650834.1">
    <property type="nucleotide sequence ID" value="XM_065794762.1"/>
</dbReference>